<dbReference type="Pfam" id="PF02210">
    <property type="entry name" value="Laminin_G_2"/>
    <property type="match status" value="1"/>
</dbReference>
<feature type="domain" description="EGF-like" evidence="23">
    <location>
        <begin position="191"/>
        <end position="227"/>
    </location>
</feature>
<feature type="disulfide bond" evidence="20">
    <location>
        <begin position="300"/>
        <end position="309"/>
    </location>
</feature>
<dbReference type="SUPFAM" id="SSF49899">
    <property type="entry name" value="Concanavalin A-like lectins/glucanases"/>
    <property type="match status" value="4"/>
</dbReference>
<feature type="disulfide bond" evidence="20">
    <location>
        <begin position="821"/>
        <end position="830"/>
    </location>
</feature>
<feature type="domain" description="EGF-like" evidence="23">
    <location>
        <begin position="616"/>
        <end position="653"/>
    </location>
</feature>
<evidence type="ECO:0000256" key="13">
    <source>
        <dbReference type="ARBA" id="ARBA00022989"/>
    </source>
</evidence>
<dbReference type="OrthoDB" id="283575at2759"/>
<dbReference type="FunFam" id="2.10.25.10:FF:000123">
    <property type="entry name" value="Crumbs homolog 1 (Drosophila)"/>
    <property type="match status" value="1"/>
</dbReference>
<feature type="disulfide bond" evidence="20">
    <location>
        <begin position="566"/>
        <end position="575"/>
    </location>
</feature>
<accession>A0A9Q0MSL7</accession>
<keyword evidence="6" id="KW-1003">Cell membrane</keyword>
<keyword evidence="8 20" id="KW-0245">EGF-like domain</keyword>
<feature type="domain" description="EGF-like" evidence="23">
    <location>
        <begin position="272"/>
        <end position="310"/>
    </location>
</feature>
<feature type="disulfide bond" evidence="20">
    <location>
        <begin position="394"/>
        <end position="404"/>
    </location>
</feature>
<dbReference type="InterPro" id="IPR013320">
    <property type="entry name" value="ConA-like_dom_sf"/>
</dbReference>
<dbReference type="SMART" id="SM00181">
    <property type="entry name" value="EGF"/>
    <property type="match status" value="26"/>
</dbReference>
<comment type="similarity">
    <text evidence="19">Belongs to the Crumbs protein family.</text>
</comment>
<dbReference type="PANTHER" id="PTHR45836">
    <property type="entry name" value="SLIT HOMOLOG"/>
    <property type="match status" value="1"/>
</dbReference>
<feature type="domain" description="EGF-like" evidence="23">
    <location>
        <begin position="578"/>
        <end position="614"/>
    </location>
</feature>
<evidence type="ECO:0000256" key="11">
    <source>
        <dbReference type="ARBA" id="ARBA00022737"/>
    </source>
</evidence>
<dbReference type="FunFam" id="2.10.25.10:FF:000208">
    <property type="entry name" value="Crumbs 2, cell polarity complex component"/>
    <property type="match status" value="1"/>
</dbReference>
<dbReference type="SUPFAM" id="SSF57196">
    <property type="entry name" value="EGF/Laminin"/>
    <property type="match status" value="18"/>
</dbReference>
<evidence type="ECO:0000256" key="3">
    <source>
        <dbReference type="ARBA" id="ARBA00004316"/>
    </source>
</evidence>
<dbReference type="InterPro" id="IPR000742">
    <property type="entry name" value="EGF"/>
</dbReference>
<dbReference type="InterPro" id="IPR013032">
    <property type="entry name" value="EGF-like_CS"/>
</dbReference>
<evidence type="ECO:0000256" key="6">
    <source>
        <dbReference type="ARBA" id="ARBA00022475"/>
    </source>
</evidence>
<dbReference type="PRINTS" id="PR00010">
    <property type="entry name" value="EGFBLOOD"/>
</dbReference>
<feature type="disulfide bond" evidence="20">
    <location>
        <begin position="681"/>
        <end position="690"/>
    </location>
</feature>
<keyword evidence="12" id="KW-0106">Calcium</keyword>
<feature type="disulfide bond" evidence="20">
    <location>
        <begin position="528"/>
        <end position="537"/>
    </location>
</feature>
<feature type="domain" description="EGF-like" evidence="23">
    <location>
        <begin position="390"/>
        <end position="426"/>
    </location>
</feature>
<evidence type="ECO:0000256" key="9">
    <source>
        <dbReference type="ARBA" id="ARBA00022692"/>
    </source>
</evidence>
<keyword evidence="15 20" id="KW-1015">Disulfide bond</keyword>
<dbReference type="PROSITE" id="PS01186">
    <property type="entry name" value="EGF_2"/>
    <property type="match status" value="14"/>
</dbReference>
<dbReference type="FunFam" id="2.10.25.10:FF:000318">
    <property type="entry name" value="Eyes shut homolog"/>
    <property type="match status" value="1"/>
</dbReference>
<dbReference type="Gene3D" id="2.60.120.200">
    <property type="match status" value="4"/>
</dbReference>
<comment type="caution">
    <text evidence="20">Lacks conserved residue(s) required for the propagation of feature annotation.</text>
</comment>
<sequence>MASCLKNIVHPASSADDPKEAYFNGTSYLRLVNPMPIWGHSALSLRTCLGGEFLLQRYNRHMLVMSLNSNALTVSLLTPTVKVEANVPCKLLDNKWHTIQFLYQLGNLNLIVDKQSTVIANGTYNSVFLTDTEIKNEAAVLLLGTSYSGCILHGPGLIFNTSGMNSQSVVFGPCPLRPGSCDQRDVLVRSPVDHCMHDPCMQHGSCISRADNYECHCTSRYSGKNCEIDAGPPCASDPCKNGGVCTEDSRGNFHCTCAAGFTGSLCETEISIHPLCENNPCQNNGTCKVSPNTNRLECECLPGFTGLRCETNFNDCESQPCLNDGECIDEVGGFKCNCTGTGYSGTMCQINIDECMISSPCLNGGVCFDTYGSYTCECQPGFGGNNCEQQVNECLSHPCGNGTCIDLKGGRYNCICPVGYSGENCEIGPPCPRECPPDTECISGQCVCLSDSEGNCFSTPTPKSAQSTSCNCLNGGTCAGTSSNFSCICPRGYTGTLCETDIDECNITNGICGHGICVNQPGSFKCYCEPGFTGLLCDVDVDECLSHPCKNNATCINKINDYLCVCPPGFSGKDCSHDIDECASNPCFKGSTCIDQVASFSCMCVPGMTGARCDIDIDDCESQPCQNKGQCKDELGGFTCNCTGTGFTGSNCEVNIDECITVPCENGAICVDLVNDYECRCYEGYEGKNCEHDIDECESTPCQYNGKCLERSNRILYTLPERFTSLPPIFSQPFSYENASGYECICVPGIIGKNCEINVNECENDPCKHGSCVDGVGTFTCDCDDGYEGELCETEIDECERYHPCIHGKCHDKIGYYVCKCDALWGGKNCSVELIGCLDEPCRNGGQCSPSLENETIHNFNCTCVDGYQGDRCEQETTLSLTEDSLVIVNTSRSEGYDIYLRFKTTLPNGILVFGSGQNSYILELVNGRLNLHSSLLNKWEGVFIGSGLNNSRWHKVFVAINSTHLLLSANEETTIYPINSYDSALSNVSYTSFPVTYLGGTIPHLRSYLQHLTHAPSSFVGCMQDVVINGQWIFPHEINENQNLSKIVAGCPRQEQCLPNPCHSNGQCIDLWHEFSCACPRPHLGHTCQYNITAATFGHENTTHSTVVVNVDEAAQRTVRNVFDISMFIKTRQPTGQVFYLGSNPKKSNLSQSFVSAKLNEGELLVKIQFNGAPEEQPVGGNRLDNGFKHLLQVVRNHTLVQVKINGTEYFRKTLSSLGQLDADVLYLGGPPPTDGSEPPLSEDELKKIYFKGIIQDVQVSNGSYPMSVELFPINESDIVLPISFGEVQLDETSILRGEVSDDLCRKAPCGHGAVCKNTWNDFVCICPRGYKGKYCQDIQFCELNQCPGESVCQNLDDGYECLTNMTFQGNEVSPLSFVFHQIDGNTSVVGKTVQVEVSYRTKTGGTMFYVQEGEMYFEIAVYKDQVTVQWRLSEKELPETRRFHNENSSFGWETIHIRVLDEMIEGGFKGWEDSIDPQPLFMAPVDQMMFTELLSGKYVMYLGGMPQVESNQIPKGINNGAVFKGCLGEVRVNGLLLPYFTQSEVYPETLPPRPHFRLNSSKPEEGCILCFQQDCQNGGICNSPSDNYACQCPDGYELDDCSHNIDECLTAKCTNNSTCIDLIAKYTCQCLPGYTGEYCEDEINECESNPCHNGGQCTDLLAAYSCACTEDYAGPQCDILKQVTCDNGPCRVGASCLDGFNATTGNNFTCTCEPGYQGALCDEPFCKNEPCQNGGFCLTTDDIPTCKCSFGYTGIHCETDINECESNPCQNGGGCIDSIGHYKCQCQGTGFEGVNCENDIDECVVNQIKCGDKGYCVNTPGSFRCNCDEGLCGPECKLENPCISNEVCMNDGICIENCDEEPDYVCNCTSEYMGKNCTLMASLRDDEGITPSEIAIIVVPIVVGILIIGGIFMVAFLMMARNKRATRGTYSPSAQEYCNPRLEMDNVLKPPPEERLI</sequence>
<dbReference type="GO" id="GO:0005911">
    <property type="term" value="C:cell-cell junction"/>
    <property type="evidence" value="ECO:0007669"/>
    <property type="project" value="UniProtKB-ARBA"/>
</dbReference>
<feature type="disulfide bond" evidence="20">
    <location>
        <begin position="604"/>
        <end position="613"/>
    </location>
</feature>
<feature type="disulfide bond" evidence="20">
    <location>
        <begin position="1829"/>
        <end position="1838"/>
    </location>
</feature>
<keyword evidence="10" id="KW-0732">Signal</keyword>
<dbReference type="CDD" id="cd00110">
    <property type="entry name" value="LamG"/>
    <property type="match status" value="2"/>
</dbReference>
<evidence type="ECO:0000256" key="20">
    <source>
        <dbReference type="PROSITE-ProRule" id="PRU00076"/>
    </source>
</evidence>
<protein>
    <submittedName>
        <fullName evidence="24">Protein crumbs</fullName>
    </submittedName>
</protein>
<dbReference type="GO" id="GO:0007154">
    <property type="term" value="P:cell communication"/>
    <property type="evidence" value="ECO:0007669"/>
    <property type="project" value="UniProtKB-ARBA"/>
</dbReference>
<feature type="domain" description="Laminin G" evidence="22">
    <location>
        <begin position="1099"/>
        <end position="1306"/>
    </location>
</feature>
<dbReference type="GO" id="GO:0048495">
    <property type="term" value="F:Roundabout binding"/>
    <property type="evidence" value="ECO:0007669"/>
    <property type="project" value="TreeGrafter"/>
</dbReference>
<proteinExistence type="inferred from homology"/>
<feature type="domain" description="Laminin G" evidence="22">
    <location>
        <begin position="1366"/>
        <end position="1569"/>
    </location>
</feature>
<reference evidence="24" key="1">
    <citation type="submission" date="2022-07" db="EMBL/GenBank/DDBJ databases">
        <authorList>
            <person name="Trinca V."/>
            <person name="Uliana J.V.C."/>
            <person name="Torres T.T."/>
            <person name="Ward R.J."/>
            <person name="Monesi N."/>
        </authorList>
    </citation>
    <scope>NUCLEOTIDE SEQUENCE</scope>
    <source>
        <strain evidence="24">HSMRA1968</strain>
        <tissue evidence="24">Whole embryos</tissue>
    </source>
</reference>
<evidence type="ECO:0000259" key="22">
    <source>
        <dbReference type="PROSITE" id="PS50025"/>
    </source>
</evidence>
<keyword evidence="5" id="KW-0217">Developmental protein</keyword>
<dbReference type="InterPro" id="IPR001791">
    <property type="entry name" value="Laminin_G"/>
</dbReference>
<evidence type="ECO:0000256" key="16">
    <source>
        <dbReference type="ARBA" id="ARBA00023180"/>
    </source>
</evidence>
<feature type="disulfide bond" evidence="20">
    <location>
        <begin position="746"/>
        <end position="755"/>
    </location>
</feature>
<dbReference type="GO" id="GO:0007163">
    <property type="term" value="P:establishment or maintenance of cell polarity"/>
    <property type="evidence" value="ECO:0007669"/>
    <property type="project" value="UniProtKB-ARBA"/>
</dbReference>
<dbReference type="GO" id="GO:0005509">
    <property type="term" value="F:calcium ion binding"/>
    <property type="evidence" value="ECO:0007669"/>
    <property type="project" value="InterPro"/>
</dbReference>
<feature type="transmembrane region" description="Helical" evidence="21">
    <location>
        <begin position="1896"/>
        <end position="1919"/>
    </location>
</feature>
<feature type="disulfide bond" evidence="20">
    <location>
        <begin position="762"/>
        <end position="772"/>
    </location>
</feature>
<evidence type="ECO:0000256" key="7">
    <source>
        <dbReference type="ARBA" id="ARBA00022490"/>
    </source>
</evidence>
<feature type="domain" description="EGF-like" evidence="23">
    <location>
        <begin position="1801"/>
        <end position="1839"/>
    </location>
</feature>
<feature type="domain" description="EGF-like" evidence="23">
    <location>
        <begin position="758"/>
        <end position="793"/>
    </location>
</feature>
<feature type="disulfide bond" evidence="20">
    <location>
        <begin position="416"/>
        <end position="425"/>
    </location>
</feature>
<feature type="domain" description="EGF-like" evidence="23">
    <location>
        <begin position="1606"/>
        <end position="1642"/>
    </location>
</feature>
<dbReference type="FunFam" id="2.10.25.10:FF:000117">
    <property type="entry name" value="Delta-like protein"/>
    <property type="match status" value="1"/>
</dbReference>
<dbReference type="GO" id="GO:0016358">
    <property type="term" value="P:dendrite development"/>
    <property type="evidence" value="ECO:0007669"/>
    <property type="project" value="UniProtKB-ARBA"/>
</dbReference>
<evidence type="ECO:0000256" key="17">
    <source>
        <dbReference type="ARBA" id="ARBA00023212"/>
    </source>
</evidence>
<evidence type="ECO:0000256" key="19">
    <source>
        <dbReference type="ARBA" id="ARBA00060989"/>
    </source>
</evidence>
<dbReference type="Pfam" id="PF07645">
    <property type="entry name" value="EGF_CA"/>
    <property type="match status" value="2"/>
</dbReference>
<feature type="disulfide bond" evidence="20">
    <location>
        <begin position="257"/>
        <end position="266"/>
    </location>
</feature>
<keyword evidence="13 21" id="KW-1133">Transmembrane helix</keyword>
<evidence type="ECO:0000313" key="25">
    <source>
        <dbReference type="Proteomes" id="UP001151699"/>
    </source>
</evidence>
<feature type="domain" description="EGF-like" evidence="23">
    <location>
        <begin position="351"/>
        <end position="388"/>
    </location>
</feature>
<dbReference type="GO" id="GO:0005856">
    <property type="term" value="C:cytoskeleton"/>
    <property type="evidence" value="ECO:0007669"/>
    <property type="project" value="UniProtKB-SubCell"/>
</dbReference>
<dbReference type="InterPro" id="IPR000152">
    <property type="entry name" value="EGF-type_Asp/Asn_hydroxyl_site"/>
</dbReference>
<dbReference type="FunFam" id="2.10.25.10:FF:000172">
    <property type="entry name" value="FAT atypical cadherin 3"/>
    <property type="match status" value="1"/>
</dbReference>
<dbReference type="GO" id="GO:0008201">
    <property type="term" value="F:heparin binding"/>
    <property type="evidence" value="ECO:0007669"/>
    <property type="project" value="TreeGrafter"/>
</dbReference>
<evidence type="ECO:0000256" key="10">
    <source>
        <dbReference type="ARBA" id="ARBA00022729"/>
    </source>
</evidence>
<evidence type="ECO:0000259" key="23">
    <source>
        <dbReference type="PROSITE" id="PS50026"/>
    </source>
</evidence>
<comment type="similarity">
    <text evidence="4">Belongs to the NOTCH family.</text>
</comment>
<feature type="domain" description="EGF-like" evidence="23">
    <location>
        <begin position="795"/>
        <end position="831"/>
    </location>
</feature>
<dbReference type="EMBL" id="WJQU01000004">
    <property type="protein sequence ID" value="KAJ6635557.1"/>
    <property type="molecule type" value="Genomic_DNA"/>
</dbReference>
<dbReference type="GO" id="GO:0048646">
    <property type="term" value="P:anatomical structure formation involved in morphogenesis"/>
    <property type="evidence" value="ECO:0007669"/>
    <property type="project" value="UniProtKB-ARBA"/>
</dbReference>
<dbReference type="InterPro" id="IPR009030">
    <property type="entry name" value="Growth_fac_rcpt_cys_sf"/>
</dbReference>
<feature type="domain" description="EGF-like" evidence="23">
    <location>
        <begin position="655"/>
        <end position="691"/>
    </location>
</feature>
<feature type="disulfide bond" evidence="20">
    <location>
        <begin position="378"/>
        <end position="387"/>
    </location>
</feature>
<feature type="domain" description="EGF-like" evidence="23">
    <location>
        <begin position="501"/>
        <end position="538"/>
    </location>
</feature>
<keyword evidence="9 21" id="KW-0812">Transmembrane</keyword>
<feature type="domain" description="EGF-like" evidence="23">
    <location>
        <begin position="1054"/>
        <end position="1090"/>
    </location>
</feature>
<evidence type="ECO:0000256" key="18">
    <source>
        <dbReference type="ARBA" id="ARBA00023273"/>
    </source>
</evidence>
<dbReference type="GO" id="GO:0043005">
    <property type="term" value="C:neuron projection"/>
    <property type="evidence" value="ECO:0007669"/>
    <property type="project" value="UniProtKB-ARBA"/>
</dbReference>
<feature type="disulfide bond" evidence="20">
    <location>
        <begin position="217"/>
        <end position="226"/>
    </location>
</feature>
<evidence type="ECO:0000256" key="15">
    <source>
        <dbReference type="ARBA" id="ARBA00023157"/>
    </source>
</evidence>
<evidence type="ECO:0000313" key="24">
    <source>
        <dbReference type="EMBL" id="KAJ6635557.1"/>
    </source>
</evidence>
<evidence type="ECO:0000256" key="21">
    <source>
        <dbReference type="SAM" id="Phobius"/>
    </source>
</evidence>
<feature type="disulfide bond" evidence="20">
    <location>
        <begin position="1328"/>
        <end position="1337"/>
    </location>
</feature>
<evidence type="ECO:0000256" key="12">
    <source>
        <dbReference type="ARBA" id="ARBA00022837"/>
    </source>
</evidence>
<keyword evidence="17" id="KW-0206">Cytoskeleton</keyword>
<dbReference type="FunFam" id="2.10.25.10:FF:000471">
    <property type="entry name" value="Protein lin-12"/>
    <property type="match status" value="1"/>
</dbReference>
<feature type="disulfide bond" evidence="20">
    <location>
        <begin position="281"/>
        <end position="298"/>
    </location>
</feature>
<feature type="disulfide bond" evidence="20">
    <location>
        <begin position="489"/>
        <end position="498"/>
    </location>
</feature>
<dbReference type="GO" id="GO:0050919">
    <property type="term" value="P:negative chemotaxis"/>
    <property type="evidence" value="ECO:0007669"/>
    <property type="project" value="TreeGrafter"/>
</dbReference>
<feature type="disulfide bond" evidence="20">
    <location>
        <begin position="1670"/>
        <end position="1679"/>
    </location>
</feature>
<feature type="domain" description="EGF-like" evidence="23">
    <location>
        <begin position="466"/>
        <end position="499"/>
    </location>
</feature>
<feature type="domain" description="EGF-like" evidence="23">
    <location>
        <begin position="230"/>
        <end position="267"/>
    </location>
</feature>
<dbReference type="GO" id="GO:0007411">
    <property type="term" value="P:axon guidance"/>
    <property type="evidence" value="ECO:0007669"/>
    <property type="project" value="TreeGrafter"/>
</dbReference>
<feature type="disulfide bond" evidence="20">
    <location>
        <begin position="1080"/>
        <end position="1089"/>
    </location>
</feature>
<dbReference type="SMART" id="SM00179">
    <property type="entry name" value="EGF_CA"/>
    <property type="match status" value="22"/>
</dbReference>
<dbReference type="CDD" id="cd00054">
    <property type="entry name" value="EGF_CA"/>
    <property type="match status" value="20"/>
</dbReference>
<dbReference type="GO" id="GO:0032991">
    <property type="term" value="C:protein-containing complex"/>
    <property type="evidence" value="ECO:0007669"/>
    <property type="project" value="UniProtKB-ARBA"/>
</dbReference>
<keyword evidence="7" id="KW-0963">Cytoplasm</keyword>
<feature type="domain" description="Laminin G" evidence="22">
    <location>
        <begin position="876"/>
        <end position="1052"/>
    </location>
</feature>
<dbReference type="PROSITE" id="PS01187">
    <property type="entry name" value="EGF_CA"/>
    <property type="match status" value="9"/>
</dbReference>
<dbReference type="GO" id="GO:0023052">
    <property type="term" value="P:signaling"/>
    <property type="evidence" value="ECO:0007669"/>
    <property type="project" value="UniProtKB-ARBA"/>
</dbReference>
<feature type="domain" description="EGF-like" evidence="23">
    <location>
        <begin position="1302"/>
        <end position="1338"/>
    </location>
</feature>
<dbReference type="SMART" id="SM00282">
    <property type="entry name" value="LamG"/>
    <property type="match status" value="3"/>
</dbReference>
<feature type="domain" description="EGF-like" evidence="23">
    <location>
        <begin position="540"/>
        <end position="576"/>
    </location>
</feature>
<feature type="disulfide bond" evidence="20">
    <location>
        <begin position="864"/>
        <end position="873"/>
    </location>
</feature>
<dbReference type="PROSITE" id="PS00022">
    <property type="entry name" value="EGF_1"/>
    <property type="match status" value="21"/>
</dbReference>
<dbReference type="FunFam" id="2.10.25.10:FF:000173">
    <property type="entry name" value="Neurogenic locus notch protein 2"/>
    <property type="match status" value="1"/>
</dbReference>
<feature type="domain" description="EGF-like" evidence="23">
    <location>
        <begin position="1644"/>
        <end position="1680"/>
    </location>
</feature>
<keyword evidence="16" id="KW-0325">Glycoprotein</keyword>
<dbReference type="SUPFAM" id="SSF57184">
    <property type="entry name" value="Growth factor receptor domain"/>
    <property type="match status" value="1"/>
</dbReference>
<feature type="domain" description="EGF-like" evidence="23">
    <location>
        <begin position="833"/>
        <end position="874"/>
    </location>
</feature>
<feature type="domain" description="EGF-like" evidence="23">
    <location>
        <begin position="693"/>
        <end position="756"/>
    </location>
</feature>
<keyword evidence="25" id="KW-1185">Reference proteome</keyword>
<dbReference type="FunFam" id="2.10.25.10:FF:000142">
    <property type="entry name" value="Crumbs cell polarity complex component 2"/>
    <property type="match status" value="1"/>
</dbReference>
<dbReference type="FunFam" id="2.60.120.200:FF:000143">
    <property type="entry name" value="Crumbs, isoform D"/>
    <property type="match status" value="1"/>
</dbReference>
<feature type="domain" description="EGF-like" evidence="23">
    <location>
        <begin position="312"/>
        <end position="349"/>
    </location>
</feature>
<evidence type="ECO:0000256" key="1">
    <source>
        <dbReference type="ARBA" id="ARBA00004245"/>
    </source>
</evidence>
<feature type="disulfide bond" evidence="20">
    <location>
        <begin position="1594"/>
        <end position="1603"/>
    </location>
</feature>
<dbReference type="Proteomes" id="UP001151699">
    <property type="component" value="Chromosome C"/>
</dbReference>
<dbReference type="Pfam" id="PF00054">
    <property type="entry name" value="Laminin_G_1"/>
    <property type="match status" value="2"/>
</dbReference>
<keyword evidence="11" id="KW-0677">Repeat</keyword>
<feature type="disulfide bond" evidence="20">
    <location>
        <begin position="1750"/>
        <end position="1759"/>
    </location>
</feature>
<dbReference type="FunFam" id="2.10.25.10:FF:000031">
    <property type="entry name" value="neurogenic locus notch homolog protein 3"/>
    <property type="match status" value="1"/>
</dbReference>
<dbReference type="FunFam" id="2.10.25.10:FF:000039">
    <property type="entry name" value="Crumbs cell polarity complex component 1"/>
    <property type="match status" value="1"/>
</dbReference>
<dbReference type="PANTHER" id="PTHR45836:SF13">
    <property type="entry name" value="PROTEIN CRUMBS"/>
    <property type="match status" value="1"/>
</dbReference>
<feature type="domain" description="EGF-like" evidence="23">
    <location>
        <begin position="1762"/>
        <end position="1799"/>
    </location>
</feature>
<dbReference type="InterPro" id="IPR018097">
    <property type="entry name" value="EGF_Ca-bd_CS"/>
</dbReference>
<dbReference type="PROSITE" id="PS50026">
    <property type="entry name" value="EGF_3"/>
    <property type="match status" value="26"/>
</dbReference>
<dbReference type="InterPro" id="IPR001881">
    <property type="entry name" value="EGF-like_Ca-bd_dom"/>
</dbReference>
<name>A0A9Q0MSL7_9DIPT</name>
<keyword evidence="14 21" id="KW-0472">Membrane</keyword>
<feature type="disulfide bond" evidence="20">
    <location>
        <begin position="1632"/>
        <end position="1641"/>
    </location>
</feature>
<evidence type="ECO:0000256" key="4">
    <source>
        <dbReference type="ARBA" id="ARBA00005847"/>
    </source>
</evidence>
<organism evidence="24 25">
    <name type="scientific">Pseudolycoriella hygida</name>
    <dbReference type="NCBI Taxonomy" id="35572"/>
    <lineage>
        <taxon>Eukaryota</taxon>
        <taxon>Metazoa</taxon>
        <taxon>Ecdysozoa</taxon>
        <taxon>Arthropoda</taxon>
        <taxon>Hexapoda</taxon>
        <taxon>Insecta</taxon>
        <taxon>Pterygota</taxon>
        <taxon>Neoptera</taxon>
        <taxon>Endopterygota</taxon>
        <taxon>Diptera</taxon>
        <taxon>Nematocera</taxon>
        <taxon>Sciaroidea</taxon>
        <taxon>Sciaridae</taxon>
        <taxon>Pseudolycoriella</taxon>
    </lineage>
</organism>
<dbReference type="Pfam" id="PF00008">
    <property type="entry name" value="EGF"/>
    <property type="match status" value="15"/>
</dbReference>
<dbReference type="Pfam" id="PF12661">
    <property type="entry name" value="hEGF"/>
    <property type="match status" value="2"/>
</dbReference>
<dbReference type="FunFam" id="2.10.25.10:FF:000391">
    <property type="entry name" value="Weary, isoform C"/>
    <property type="match status" value="1"/>
</dbReference>
<feature type="domain" description="EGF-like" evidence="23">
    <location>
        <begin position="1570"/>
        <end position="1604"/>
    </location>
</feature>
<dbReference type="GO" id="GO:0001764">
    <property type="term" value="P:neuron migration"/>
    <property type="evidence" value="ECO:0007669"/>
    <property type="project" value="UniProtKB-ARBA"/>
</dbReference>
<comment type="caution">
    <text evidence="24">The sequence shown here is derived from an EMBL/GenBank/DDBJ whole genome shotgun (WGS) entry which is preliminary data.</text>
</comment>
<dbReference type="PROSITE" id="PS00010">
    <property type="entry name" value="ASX_HYDROXYL"/>
    <property type="match status" value="15"/>
</dbReference>
<dbReference type="InterPro" id="IPR049883">
    <property type="entry name" value="NOTCH1_EGF-like"/>
</dbReference>
<evidence type="ECO:0000256" key="2">
    <source>
        <dbReference type="ARBA" id="ARBA00004247"/>
    </source>
</evidence>
<evidence type="ECO:0000256" key="5">
    <source>
        <dbReference type="ARBA" id="ARBA00022473"/>
    </source>
</evidence>
<feature type="domain" description="EGF-like" evidence="23">
    <location>
        <begin position="1724"/>
        <end position="1760"/>
    </location>
</feature>
<feature type="disulfide bond" evidence="20">
    <location>
        <begin position="783"/>
        <end position="792"/>
    </location>
</feature>
<feature type="disulfide bond" evidence="20">
    <location>
        <begin position="1870"/>
        <end position="1879"/>
    </location>
</feature>
<dbReference type="GO" id="GO:0016324">
    <property type="term" value="C:apical plasma membrane"/>
    <property type="evidence" value="ECO:0007669"/>
    <property type="project" value="UniProtKB-SubCell"/>
</dbReference>
<evidence type="ECO:0000256" key="14">
    <source>
        <dbReference type="ARBA" id="ARBA00023136"/>
    </source>
</evidence>
<comment type="subcellular location">
    <subcellularLocation>
        <location evidence="2">Apical cell membrane</location>
        <topology evidence="2">Single-pass type I membrane protein</topology>
    </subcellularLocation>
    <subcellularLocation>
        <location evidence="3">Cell projection</location>
    </subcellularLocation>
    <subcellularLocation>
        <location evidence="1">Cytoplasm</location>
        <location evidence="1">Cytoskeleton</location>
    </subcellularLocation>
</comment>
<keyword evidence="18" id="KW-0966">Cell projection</keyword>
<feature type="domain" description="EGF-like" evidence="23">
    <location>
        <begin position="1840"/>
        <end position="1880"/>
    </location>
</feature>
<dbReference type="FunFam" id="2.10.25.10:FF:000472">
    <property type="entry name" value="Uncharacterized protein, isoform A"/>
    <property type="match status" value="3"/>
</dbReference>
<dbReference type="Gene3D" id="2.10.25.10">
    <property type="entry name" value="Laminin"/>
    <property type="match status" value="26"/>
</dbReference>
<dbReference type="PRINTS" id="PR01983">
    <property type="entry name" value="NOTCH"/>
</dbReference>
<gene>
    <name evidence="24" type="primary">crb</name>
    <name evidence="24" type="ORF">Bhyg_14143</name>
</gene>
<evidence type="ECO:0000256" key="8">
    <source>
        <dbReference type="ARBA" id="ARBA00022536"/>
    </source>
</evidence>
<dbReference type="GO" id="GO:0009887">
    <property type="term" value="P:animal organ morphogenesis"/>
    <property type="evidence" value="ECO:0007669"/>
    <property type="project" value="UniProtKB-ARBA"/>
</dbReference>
<feature type="domain" description="EGF-like" evidence="23">
    <location>
        <begin position="1683"/>
        <end position="1721"/>
    </location>
</feature>
<dbReference type="PROSITE" id="PS50025">
    <property type="entry name" value="LAM_G_DOMAIN"/>
    <property type="match status" value="3"/>
</dbReference>
<dbReference type="InterPro" id="IPR051355">
    <property type="entry name" value="Notch/Slit_guidance"/>
</dbReference>